<dbReference type="InterPro" id="IPR045909">
    <property type="entry name" value="MID49/MID51"/>
</dbReference>
<evidence type="ECO:0000259" key="14">
    <source>
        <dbReference type="Pfam" id="PF21297"/>
    </source>
</evidence>
<dbReference type="Proteomes" id="UP000314986">
    <property type="component" value="Unassembled WGS sequence"/>
</dbReference>
<dbReference type="RefSeq" id="XP_007910119.1">
    <property type="nucleotide sequence ID" value="XM_007911928.2"/>
</dbReference>
<dbReference type="Pfam" id="PF21297">
    <property type="entry name" value="MID51-like_C"/>
    <property type="match status" value="1"/>
</dbReference>
<dbReference type="InterPro" id="IPR046906">
    <property type="entry name" value="Mab-21_HhH/H2TH-like"/>
</dbReference>
<reference evidence="15 17" key="3">
    <citation type="journal article" date="2014" name="Nature">
        <title>Elephant shark genome provides unique insights into gnathostome evolution.</title>
        <authorList>
            <consortium name="International Elephant Shark Genome Sequencing Consortium"/>
            <person name="Venkatesh B."/>
            <person name="Lee A.P."/>
            <person name="Ravi V."/>
            <person name="Maurya A.K."/>
            <person name="Lian M.M."/>
            <person name="Swann J.B."/>
            <person name="Ohta Y."/>
            <person name="Flajnik M.F."/>
            <person name="Sutoh Y."/>
            <person name="Kasahara M."/>
            <person name="Hoon S."/>
            <person name="Gangu V."/>
            <person name="Roy S.W."/>
            <person name="Irimia M."/>
            <person name="Korzh V."/>
            <person name="Kondrychyn I."/>
            <person name="Lim Z.W."/>
            <person name="Tay B.H."/>
            <person name="Tohari S."/>
            <person name="Kong K.W."/>
            <person name="Ho S."/>
            <person name="Lorente-Galdos B."/>
            <person name="Quilez J."/>
            <person name="Marques-Bonet T."/>
            <person name="Raney B.J."/>
            <person name="Ingham P.W."/>
            <person name="Tay A."/>
            <person name="Hillier L.W."/>
            <person name="Minx P."/>
            <person name="Boehm T."/>
            <person name="Wilson R.K."/>
            <person name="Brenner S."/>
            <person name="Warren W.C."/>
        </authorList>
    </citation>
    <scope>NUCLEOTIDE SEQUENCE</scope>
    <source>
        <tissue evidence="15">Intestine</tissue>
    </source>
</reference>
<evidence type="ECO:0000256" key="3">
    <source>
        <dbReference type="ARBA" id="ARBA00022692"/>
    </source>
</evidence>
<evidence type="ECO:0000313" key="17">
    <source>
        <dbReference type="Proteomes" id="UP000314986"/>
    </source>
</evidence>
<gene>
    <name evidence="16" type="primary">LOC103191001</name>
</gene>
<feature type="region of interest" description="Disordered" evidence="11">
    <location>
        <begin position="53"/>
        <end position="73"/>
    </location>
</feature>
<name>V9KUL5_CALMI</name>
<keyword evidence="5" id="KW-1000">Mitochondrion outer membrane</keyword>
<dbReference type="GO" id="GO:0090141">
    <property type="term" value="P:positive regulation of mitochondrial fission"/>
    <property type="evidence" value="ECO:0007669"/>
    <property type="project" value="TreeGrafter"/>
</dbReference>
<dbReference type="GO" id="GO:0005741">
    <property type="term" value="C:mitochondrial outer membrane"/>
    <property type="evidence" value="ECO:0007669"/>
    <property type="project" value="UniProtKB-SubCell"/>
</dbReference>
<dbReference type="FunFam" id="3.30.460.90:FF:000002">
    <property type="entry name" value="Mitochondrial dynamics protein MID51"/>
    <property type="match status" value="1"/>
</dbReference>
<evidence type="ECO:0000313" key="16">
    <source>
        <dbReference type="Ensembl" id="ENSCMIP00000019340.1"/>
    </source>
</evidence>
<keyword evidence="4" id="KW-0547">Nucleotide-binding</keyword>
<keyword evidence="6 12" id="KW-1133">Transmembrane helix</keyword>
<dbReference type="GeneID" id="103191001"/>
<dbReference type="OMA" id="VCRGHPA"/>
<protein>
    <recommendedName>
        <fullName evidence="9">Mitochondrial elongation factor 1</fullName>
    </recommendedName>
    <alternativeName>
        <fullName evidence="10">Smith-Magenis syndrome chromosomal region candidate gene 7 protein-like</fullName>
    </alternativeName>
</protein>
<dbReference type="Pfam" id="PF20266">
    <property type="entry name" value="Mab-21_C"/>
    <property type="match status" value="1"/>
</dbReference>
<reference evidence="16" key="4">
    <citation type="submission" date="2025-05" db="UniProtKB">
        <authorList>
            <consortium name="Ensembl"/>
        </authorList>
    </citation>
    <scope>IDENTIFICATION</scope>
</reference>
<dbReference type="GeneTree" id="ENSGT00390000013127"/>
<dbReference type="Gene3D" id="1.10.1410.40">
    <property type="match status" value="1"/>
</dbReference>
<evidence type="ECO:0000256" key="12">
    <source>
        <dbReference type="SAM" id="Phobius"/>
    </source>
</evidence>
<feature type="domain" description="Mitochondrial dynamics protein MID51-like C-terminal" evidence="14">
    <location>
        <begin position="148"/>
        <end position="339"/>
    </location>
</feature>
<comment type="subcellular location">
    <subcellularLocation>
        <location evidence="1">Mitochondrion outer membrane</location>
        <topology evidence="1">Single-pass membrane protein</topology>
    </subcellularLocation>
</comment>
<evidence type="ECO:0000256" key="6">
    <source>
        <dbReference type="ARBA" id="ARBA00022989"/>
    </source>
</evidence>
<evidence type="ECO:0000256" key="2">
    <source>
        <dbReference type="ARBA" id="ARBA00022553"/>
    </source>
</evidence>
<feature type="transmembrane region" description="Helical" evidence="12">
    <location>
        <begin position="20"/>
        <end position="46"/>
    </location>
</feature>
<dbReference type="Gene3D" id="3.30.460.90">
    <property type="match status" value="1"/>
</dbReference>
<dbReference type="InterPro" id="IPR024810">
    <property type="entry name" value="MAB21L/cGLR"/>
</dbReference>
<dbReference type="AlphaFoldDB" id="V9KUL5"/>
<keyword evidence="3 12" id="KW-0812">Transmembrane</keyword>
<evidence type="ECO:0000256" key="4">
    <source>
        <dbReference type="ARBA" id="ARBA00022741"/>
    </source>
</evidence>
<dbReference type="PANTHER" id="PTHR16451:SF11">
    <property type="entry name" value="MITOCHONDRIAL DYNAMICS PROTEIN MID49"/>
    <property type="match status" value="1"/>
</dbReference>
<evidence type="ECO:0000256" key="8">
    <source>
        <dbReference type="ARBA" id="ARBA00023136"/>
    </source>
</evidence>
<evidence type="ECO:0000259" key="13">
    <source>
        <dbReference type="Pfam" id="PF20266"/>
    </source>
</evidence>
<proteinExistence type="evidence at transcript level"/>
<sequence length="457" mass="51345">MFKMASIVQGKGNQSLGNVINFLLANARLVLGVGGAAILAIATLAVKRMFDKASDPPDSSLDKPDPKPIKEEAGWIEPSPKLLHKEMQRELTKSLQRMTIAKTKPGGRKALTVCRNIENESRNTKLCITLQEKLLAYYTYKSIPVSELSQAKQCALDICTELQEFISKKHPEMPVGELKLSGSLYSDLQMGSADHVTLVMPLVIEENLWALVSGEETILNAPDLWIVRRNNTDYFPRGSSYWDRFLVGTYLSPKVLVETFHKTVVGSINWPAIGSMLDCVVRPKVSSETLELEAQYDIEKSLRINVLPMIKMDQVELTATPQTQGHFTNMWQQRFWVAEIAELGWLDSEDSGCRQRCVKLLRAVCRSHASLSRLSSSQLINAVLHLSHTESDWTEAFLADRFVQLLRELIGYLEQGCLPGYFSSRVNLFSNLSEEEIEEMGYTLYCAVSDPSILLDH</sequence>
<dbReference type="SMART" id="SM01265">
    <property type="entry name" value="Mab-21"/>
    <property type="match status" value="1"/>
</dbReference>
<evidence type="ECO:0000256" key="5">
    <source>
        <dbReference type="ARBA" id="ARBA00022787"/>
    </source>
</evidence>
<organism evidence="15">
    <name type="scientific">Callorhinchus milii</name>
    <name type="common">Ghost shark</name>
    <dbReference type="NCBI Taxonomy" id="7868"/>
    <lineage>
        <taxon>Eukaryota</taxon>
        <taxon>Metazoa</taxon>
        <taxon>Chordata</taxon>
        <taxon>Craniata</taxon>
        <taxon>Vertebrata</taxon>
        <taxon>Chondrichthyes</taxon>
        <taxon>Holocephali</taxon>
        <taxon>Chimaeriformes</taxon>
        <taxon>Callorhinchidae</taxon>
        <taxon>Callorhinchus</taxon>
    </lineage>
</organism>
<accession>V9KUL5</accession>
<dbReference type="OrthoDB" id="5964386at2759"/>
<keyword evidence="7" id="KW-0496">Mitochondrion</keyword>
<dbReference type="EMBL" id="JW869646">
    <property type="protein sequence ID" value="AFP02164.1"/>
    <property type="molecule type" value="mRNA"/>
</dbReference>
<evidence type="ECO:0000256" key="9">
    <source>
        <dbReference type="ARBA" id="ARBA00041786"/>
    </source>
</evidence>
<evidence type="ECO:0000313" key="15">
    <source>
        <dbReference type="EMBL" id="AFP02164.1"/>
    </source>
</evidence>
<evidence type="ECO:0000256" key="7">
    <source>
        <dbReference type="ARBA" id="ARBA00023128"/>
    </source>
</evidence>
<keyword evidence="17" id="KW-1185">Reference proteome</keyword>
<dbReference type="STRING" id="7868.ENSCMIP00000019340"/>
<reference evidence="17" key="2">
    <citation type="journal article" date="2007" name="PLoS Biol.">
        <title>Survey sequencing and comparative analysis of the elephant shark (Callorhinchus milii) genome.</title>
        <authorList>
            <person name="Venkatesh B."/>
            <person name="Kirkness E.F."/>
            <person name="Loh Y.H."/>
            <person name="Halpern A.L."/>
            <person name="Lee A.P."/>
            <person name="Johnson J."/>
            <person name="Dandona N."/>
            <person name="Viswanathan L.D."/>
            <person name="Tay A."/>
            <person name="Venter J.C."/>
            <person name="Strausberg R.L."/>
            <person name="Brenner S."/>
        </authorList>
    </citation>
    <scope>NUCLEOTIDE SEQUENCE [LARGE SCALE GENOMIC DNA]</scope>
</reference>
<dbReference type="RefSeq" id="XP_007910120.1">
    <property type="nucleotide sequence ID" value="XM_007911929.2"/>
</dbReference>
<reference evidence="17" key="1">
    <citation type="journal article" date="2006" name="Science">
        <title>Ancient noncoding elements conserved in the human genome.</title>
        <authorList>
            <person name="Venkatesh B."/>
            <person name="Kirkness E.F."/>
            <person name="Loh Y.H."/>
            <person name="Halpern A.L."/>
            <person name="Lee A.P."/>
            <person name="Johnson J."/>
            <person name="Dandona N."/>
            <person name="Viswanathan L.D."/>
            <person name="Tay A."/>
            <person name="Venter J.C."/>
            <person name="Strausberg R.L."/>
            <person name="Brenner S."/>
        </authorList>
    </citation>
    <scope>NUCLEOTIDE SEQUENCE [LARGE SCALE GENOMIC DNA]</scope>
</reference>
<dbReference type="PANTHER" id="PTHR16451">
    <property type="entry name" value="MITOCHONDRIAL DYNAMICS PROTEINS 49/51 FAMILY MEMBER"/>
    <property type="match status" value="1"/>
</dbReference>
<evidence type="ECO:0000256" key="10">
    <source>
        <dbReference type="ARBA" id="ARBA00043160"/>
    </source>
</evidence>
<feature type="domain" description="Mab-21-like HhH/H2TH-like" evidence="13">
    <location>
        <begin position="353"/>
        <end position="441"/>
    </location>
</feature>
<keyword evidence="8 12" id="KW-0472">Membrane</keyword>
<keyword evidence="2" id="KW-0597">Phosphoprotein</keyword>
<dbReference type="Ensembl" id="ENSCMIT00000019705.1">
    <property type="protein sequence ID" value="ENSCMIP00000019340.1"/>
    <property type="gene ID" value="ENSCMIG00000009019.1"/>
</dbReference>
<dbReference type="FunFam" id="1.10.1410.40:FF:000003">
    <property type="entry name" value="Mitochondrial dynamics protein MID51"/>
    <property type="match status" value="1"/>
</dbReference>
<evidence type="ECO:0000256" key="11">
    <source>
        <dbReference type="SAM" id="MobiDB-lite"/>
    </source>
</evidence>
<dbReference type="InterPro" id="IPR049097">
    <property type="entry name" value="MID51-like_C"/>
</dbReference>
<dbReference type="GO" id="GO:0007005">
    <property type="term" value="P:mitochondrion organization"/>
    <property type="evidence" value="ECO:0007669"/>
    <property type="project" value="InterPro"/>
</dbReference>
<evidence type="ECO:0000256" key="1">
    <source>
        <dbReference type="ARBA" id="ARBA00004572"/>
    </source>
</evidence>
<dbReference type="GO" id="GO:0000166">
    <property type="term" value="F:nucleotide binding"/>
    <property type="evidence" value="ECO:0007669"/>
    <property type="project" value="UniProtKB-KW"/>
</dbReference>